<sequence length="158" mass="16442">MRWVTATVLVCVLAGCSTSVTGAAVGDSAATTTTETTETTETTTTTTTTTTTEHTPLPPPPTSVDQNAAQRYCAGTITGALAKPMNVVVVATAGGRVNCEEASAVLVHYYEERPEPDPASAPIEVDGYACNQVPEPDLPQVICADDVSLFYSMWVQGG</sequence>
<accession>A0ABV9S4D1</accession>
<feature type="compositionally biased region" description="Low complexity" evidence="1">
    <location>
        <begin position="31"/>
        <end position="55"/>
    </location>
</feature>
<protein>
    <recommendedName>
        <fullName evidence="5">Subtilisin inhibitor-like</fullName>
    </recommendedName>
</protein>
<reference evidence="4" key="1">
    <citation type="journal article" date="2019" name="Int. J. Syst. Evol. Microbiol.">
        <title>The Global Catalogue of Microorganisms (GCM) 10K type strain sequencing project: providing services to taxonomists for standard genome sequencing and annotation.</title>
        <authorList>
            <consortium name="The Broad Institute Genomics Platform"/>
            <consortium name="The Broad Institute Genome Sequencing Center for Infectious Disease"/>
            <person name="Wu L."/>
            <person name="Ma J."/>
        </authorList>
    </citation>
    <scope>NUCLEOTIDE SEQUENCE [LARGE SCALE GENOMIC DNA]</scope>
    <source>
        <strain evidence="4">ZS-22-S1</strain>
    </source>
</reference>
<evidence type="ECO:0000256" key="2">
    <source>
        <dbReference type="SAM" id="SignalP"/>
    </source>
</evidence>
<keyword evidence="2" id="KW-0732">Signal</keyword>
<keyword evidence="4" id="KW-1185">Reference proteome</keyword>
<dbReference type="PROSITE" id="PS51257">
    <property type="entry name" value="PROKAR_LIPOPROTEIN"/>
    <property type="match status" value="1"/>
</dbReference>
<feature type="chain" id="PRO_5045770770" description="Subtilisin inhibitor-like" evidence="2">
    <location>
        <begin position="24"/>
        <end position="158"/>
    </location>
</feature>
<evidence type="ECO:0000313" key="3">
    <source>
        <dbReference type="EMBL" id="MFC4856515.1"/>
    </source>
</evidence>
<proteinExistence type="predicted"/>
<dbReference type="Proteomes" id="UP001595859">
    <property type="component" value="Unassembled WGS sequence"/>
</dbReference>
<name>A0ABV9S4D1_9PSEU</name>
<gene>
    <name evidence="3" type="ORF">ACFPCV_23670</name>
</gene>
<evidence type="ECO:0008006" key="5">
    <source>
        <dbReference type="Google" id="ProtNLM"/>
    </source>
</evidence>
<comment type="caution">
    <text evidence="3">The sequence shown here is derived from an EMBL/GenBank/DDBJ whole genome shotgun (WGS) entry which is preliminary data.</text>
</comment>
<feature type="region of interest" description="Disordered" evidence="1">
    <location>
        <begin position="25"/>
        <end position="65"/>
    </location>
</feature>
<dbReference type="EMBL" id="JBHSIS010000010">
    <property type="protein sequence ID" value="MFC4856515.1"/>
    <property type="molecule type" value="Genomic_DNA"/>
</dbReference>
<evidence type="ECO:0000256" key="1">
    <source>
        <dbReference type="SAM" id="MobiDB-lite"/>
    </source>
</evidence>
<organism evidence="3 4">
    <name type="scientific">Actinophytocola glycyrrhizae</name>
    <dbReference type="NCBI Taxonomy" id="2044873"/>
    <lineage>
        <taxon>Bacteria</taxon>
        <taxon>Bacillati</taxon>
        <taxon>Actinomycetota</taxon>
        <taxon>Actinomycetes</taxon>
        <taxon>Pseudonocardiales</taxon>
        <taxon>Pseudonocardiaceae</taxon>
    </lineage>
</organism>
<feature type="signal peptide" evidence="2">
    <location>
        <begin position="1"/>
        <end position="23"/>
    </location>
</feature>
<evidence type="ECO:0000313" key="4">
    <source>
        <dbReference type="Proteomes" id="UP001595859"/>
    </source>
</evidence>
<dbReference type="RefSeq" id="WP_378058481.1">
    <property type="nucleotide sequence ID" value="NZ_JBHSIS010000010.1"/>
</dbReference>